<dbReference type="Gene3D" id="1.25.40.10">
    <property type="entry name" value="Tetratricopeptide repeat domain"/>
    <property type="match status" value="2"/>
</dbReference>
<dbReference type="PANTHER" id="PTHR45153:SF1">
    <property type="entry name" value="TETRATRICOPEPTIDE REPEAT PROTEIN 16"/>
    <property type="match status" value="1"/>
</dbReference>
<proteinExistence type="predicted"/>
<name>A0A3B1DH20_9ZZZZ</name>
<feature type="transmembrane region" description="Helical" evidence="1">
    <location>
        <begin position="12"/>
        <end position="30"/>
    </location>
</feature>
<dbReference type="Pfam" id="PF13181">
    <property type="entry name" value="TPR_8"/>
    <property type="match status" value="1"/>
</dbReference>
<dbReference type="InterPro" id="IPR011990">
    <property type="entry name" value="TPR-like_helical_dom_sf"/>
</dbReference>
<evidence type="ECO:0000313" key="2">
    <source>
        <dbReference type="EMBL" id="VAX35318.1"/>
    </source>
</evidence>
<dbReference type="PANTHER" id="PTHR45153">
    <property type="entry name" value="TETRATRICOPEPTIDE REPEAT PROTEIN 16"/>
    <property type="match status" value="1"/>
</dbReference>
<dbReference type="InterPro" id="IPR019734">
    <property type="entry name" value="TPR_rpt"/>
</dbReference>
<dbReference type="PROSITE" id="PS50005">
    <property type="entry name" value="TPR"/>
    <property type="match status" value="2"/>
</dbReference>
<evidence type="ECO:0008006" key="3">
    <source>
        <dbReference type="Google" id="ProtNLM"/>
    </source>
</evidence>
<keyword evidence="1" id="KW-0812">Transmembrane</keyword>
<dbReference type="PROSITE" id="PS50293">
    <property type="entry name" value="TPR_REGION"/>
    <property type="match status" value="1"/>
</dbReference>
<reference evidence="2" key="1">
    <citation type="submission" date="2018-06" db="EMBL/GenBank/DDBJ databases">
        <authorList>
            <person name="Zhirakovskaya E."/>
        </authorList>
    </citation>
    <scope>NUCLEOTIDE SEQUENCE</scope>
</reference>
<evidence type="ECO:0000256" key="1">
    <source>
        <dbReference type="SAM" id="Phobius"/>
    </source>
</evidence>
<accession>A0A3B1DH20</accession>
<dbReference type="SUPFAM" id="SSF48452">
    <property type="entry name" value="TPR-like"/>
    <property type="match status" value="1"/>
</dbReference>
<organism evidence="2">
    <name type="scientific">hydrothermal vent metagenome</name>
    <dbReference type="NCBI Taxonomy" id="652676"/>
    <lineage>
        <taxon>unclassified sequences</taxon>
        <taxon>metagenomes</taxon>
        <taxon>ecological metagenomes</taxon>
    </lineage>
</organism>
<dbReference type="SMART" id="SM00028">
    <property type="entry name" value="TPR"/>
    <property type="match status" value="4"/>
</dbReference>
<dbReference type="EMBL" id="UOGJ01000045">
    <property type="protein sequence ID" value="VAX35318.1"/>
    <property type="molecule type" value="Genomic_DNA"/>
</dbReference>
<keyword evidence="1" id="KW-1133">Transmembrane helix</keyword>
<dbReference type="AlphaFoldDB" id="A0A3B1DH20"/>
<sequence length="281" mass="32833">MLTHKNICKKDNYFARVLLFVISFSLYHSIVFADIKNKTAEEYRLKGYAEQQKGNFYEALSFYTKASALGLDDPVVLNDMGVLYEKVGMRARAEGYYKKAISVDEQYLPAYTNLAYLYKDEGDSEKAFRYFQYRYENGEDGDPWLDKIKAELLNIQPEYQQHIILAEVKLLSEQVVSQAHDEFFRRVQQAQEYYKQGKNYLTERQYRQAIVEFDKALNLTPQNPKVIEARNKAFIELTKKNIQEHANQAIVQLESGDSASARREVQKMLTTIPNRQILLKQ</sequence>
<keyword evidence="1" id="KW-0472">Membrane</keyword>
<dbReference type="Pfam" id="PF13431">
    <property type="entry name" value="TPR_17"/>
    <property type="match status" value="1"/>
</dbReference>
<gene>
    <name evidence="2" type="ORF">MNBD_UNCLBAC01-600</name>
</gene>
<protein>
    <recommendedName>
        <fullName evidence="3">Tetratricopeptide repeat protein</fullName>
    </recommendedName>
</protein>